<proteinExistence type="predicted"/>
<reference evidence="1" key="1">
    <citation type="journal article" date="2012" name="Nature">
        <title>The tomato genome sequence provides insights into fleshy fruit evolution.</title>
        <authorList>
            <consortium name="Tomato Genome Consortium"/>
        </authorList>
    </citation>
    <scope>NUCLEOTIDE SEQUENCE [LARGE SCALE GENOMIC DNA]</scope>
    <source>
        <strain evidence="1">cv. Heinz 1706</strain>
    </source>
</reference>
<dbReference type="eggNOG" id="KOG1302">
    <property type="taxonomic scope" value="Eukaryota"/>
</dbReference>
<dbReference type="PhylomeDB" id="K4AUM1"/>
<dbReference type="Gramene" id="Solyc01g016900.1.1">
    <property type="protein sequence ID" value="Solyc01g016900.1.1"/>
    <property type="gene ID" value="Solyc01g016900.1"/>
</dbReference>
<protein>
    <submittedName>
        <fullName evidence="1">Uncharacterized protein</fullName>
    </submittedName>
</protein>
<sequence length="83" mass="9235">MHLSQLLNDSPGIVQVDMITPMCSQLTYEGLLDEVKLFLGNNNGVMQLDSSIMGVKTEGSKIKIHFNLCQHLTTFLSKPSFHV</sequence>
<dbReference type="SMR" id="K4AUM1"/>
<accession>K4AUM1</accession>
<dbReference type="Gene3D" id="3.40.50.1910">
    <property type="match status" value="1"/>
</dbReference>
<dbReference type="HOGENOM" id="CLU_2546935_0_0_1"/>
<evidence type="ECO:0000313" key="1">
    <source>
        <dbReference type="EnsemblPlants" id="Solyc01g016900.1.1"/>
    </source>
</evidence>
<dbReference type="Proteomes" id="UP000004994">
    <property type="component" value="Chromosome 1"/>
</dbReference>
<name>K4AUM1_SOLLC</name>
<dbReference type="InParanoid" id="K4AUM1"/>
<keyword evidence="2" id="KW-1185">Reference proteome</keyword>
<dbReference type="InterPro" id="IPR036045">
    <property type="entry name" value="Sec1-like_sf"/>
</dbReference>
<dbReference type="EnsemblPlants" id="Solyc01g016900.1.1">
    <property type="protein sequence ID" value="Solyc01g016900.1.1"/>
    <property type="gene ID" value="Solyc01g016900.1"/>
</dbReference>
<dbReference type="AlphaFoldDB" id="K4AUM1"/>
<dbReference type="InterPro" id="IPR027482">
    <property type="entry name" value="Sec1-like_dom2"/>
</dbReference>
<evidence type="ECO:0000313" key="2">
    <source>
        <dbReference type="Proteomes" id="UP000004994"/>
    </source>
</evidence>
<organism evidence="1">
    <name type="scientific">Solanum lycopersicum</name>
    <name type="common">Tomato</name>
    <name type="synonym">Lycopersicon esculentum</name>
    <dbReference type="NCBI Taxonomy" id="4081"/>
    <lineage>
        <taxon>Eukaryota</taxon>
        <taxon>Viridiplantae</taxon>
        <taxon>Streptophyta</taxon>
        <taxon>Embryophyta</taxon>
        <taxon>Tracheophyta</taxon>
        <taxon>Spermatophyta</taxon>
        <taxon>Magnoliopsida</taxon>
        <taxon>eudicotyledons</taxon>
        <taxon>Gunneridae</taxon>
        <taxon>Pentapetalae</taxon>
        <taxon>asterids</taxon>
        <taxon>lamiids</taxon>
        <taxon>Solanales</taxon>
        <taxon>Solanaceae</taxon>
        <taxon>Solanoideae</taxon>
        <taxon>Solaneae</taxon>
        <taxon>Solanum</taxon>
        <taxon>Solanum subgen. Lycopersicon</taxon>
    </lineage>
</organism>
<dbReference type="STRING" id="4081.K4AUM1"/>
<dbReference type="PaxDb" id="4081-Solyc01g016900.1.1"/>
<dbReference type="SUPFAM" id="SSF56815">
    <property type="entry name" value="Sec1/munc18-like (SM) proteins"/>
    <property type="match status" value="1"/>
</dbReference>
<reference evidence="1" key="2">
    <citation type="submission" date="2015-06" db="UniProtKB">
        <authorList>
            <consortium name="EnsemblPlants"/>
        </authorList>
    </citation>
    <scope>IDENTIFICATION</scope>
    <source>
        <strain evidence="1">cv. Heinz 1706</strain>
    </source>
</reference>